<proteinExistence type="predicted"/>
<gene>
    <name evidence="2" type="ORF">KMAL_08120</name>
</gene>
<dbReference type="InterPro" id="IPR016032">
    <property type="entry name" value="Sig_transdc_resp-reg_C-effctor"/>
</dbReference>
<feature type="compositionally biased region" description="Basic and acidic residues" evidence="1">
    <location>
        <begin position="1"/>
        <end position="12"/>
    </location>
</feature>
<dbReference type="GO" id="GO:0006355">
    <property type="term" value="P:regulation of DNA-templated transcription"/>
    <property type="evidence" value="ECO:0007669"/>
    <property type="project" value="InterPro"/>
</dbReference>
<comment type="caution">
    <text evidence="2">The sequence shown here is derived from an EMBL/GenBank/DDBJ whole genome shotgun (WGS) entry which is preliminary data.</text>
</comment>
<dbReference type="EMBL" id="POTC01000006">
    <property type="protein sequence ID" value="POF63632.1"/>
    <property type="molecule type" value="Genomic_DNA"/>
</dbReference>
<dbReference type="Proteomes" id="UP000237344">
    <property type="component" value="Unassembled WGS sequence"/>
</dbReference>
<keyword evidence="3" id="KW-1185">Reference proteome</keyword>
<dbReference type="Gene3D" id="1.10.10.10">
    <property type="entry name" value="Winged helix-like DNA-binding domain superfamily/Winged helix DNA-binding domain"/>
    <property type="match status" value="1"/>
</dbReference>
<dbReference type="AlphaFoldDB" id="A0A2S3W434"/>
<accession>A0A2S3W434</accession>
<sequence>MKNMHTKPDEGPAPHTRPAAVRPGVVRRTRPPRIDWSRLDPEVARLRASGLSNRETARRLKLNVKTMETRLRHLRLHRAAGHATLRADEVRRTCLNCDAPFIADGRFLRLCPACRTMFG</sequence>
<evidence type="ECO:0000313" key="3">
    <source>
        <dbReference type="Proteomes" id="UP000237344"/>
    </source>
</evidence>
<evidence type="ECO:0000256" key="1">
    <source>
        <dbReference type="SAM" id="MobiDB-lite"/>
    </source>
</evidence>
<dbReference type="SUPFAM" id="SSF46894">
    <property type="entry name" value="C-terminal effector domain of the bipartite response regulators"/>
    <property type="match status" value="1"/>
</dbReference>
<name>A0A2S3W434_9PROT</name>
<organism evidence="2 3">
    <name type="scientific">Novacetimonas maltaceti</name>
    <dbReference type="NCBI Taxonomy" id="1203393"/>
    <lineage>
        <taxon>Bacteria</taxon>
        <taxon>Pseudomonadati</taxon>
        <taxon>Pseudomonadota</taxon>
        <taxon>Alphaproteobacteria</taxon>
        <taxon>Acetobacterales</taxon>
        <taxon>Acetobacteraceae</taxon>
        <taxon>Novacetimonas</taxon>
    </lineage>
</organism>
<dbReference type="GO" id="GO:0003677">
    <property type="term" value="F:DNA binding"/>
    <property type="evidence" value="ECO:0007669"/>
    <property type="project" value="InterPro"/>
</dbReference>
<dbReference type="InterPro" id="IPR036388">
    <property type="entry name" value="WH-like_DNA-bd_sf"/>
</dbReference>
<reference evidence="2 3" key="1">
    <citation type="submission" date="2018-01" db="EMBL/GenBank/DDBJ databases">
        <title>Draft Genome Sequence of Komagataeibacter maltaceti LMG 1529, a Vinegar Producing Acetic Acid Bacterium Isolated from Malt Vinegar Brewery Acetifiers.</title>
        <authorList>
            <person name="Zhang Q."/>
            <person name="Hollensteiner J."/>
            <person name="Poehlein A."/>
            <person name="Daniel R."/>
        </authorList>
    </citation>
    <scope>NUCLEOTIDE SEQUENCE [LARGE SCALE GENOMIC DNA]</scope>
    <source>
        <strain evidence="2 3">LMG 1529</strain>
    </source>
</reference>
<evidence type="ECO:0000313" key="2">
    <source>
        <dbReference type="EMBL" id="POF63632.1"/>
    </source>
</evidence>
<protein>
    <submittedName>
        <fullName evidence="2">Uncharacterized protein</fullName>
    </submittedName>
</protein>
<feature type="region of interest" description="Disordered" evidence="1">
    <location>
        <begin position="1"/>
        <end position="33"/>
    </location>
</feature>